<feature type="domain" description="DUF4780" evidence="2">
    <location>
        <begin position="246"/>
        <end position="414"/>
    </location>
</feature>
<protein>
    <submittedName>
        <fullName evidence="4">Uncharacterized protein LOC113469653</fullName>
    </submittedName>
</protein>
<keyword evidence="3" id="KW-1185">Reference proteome</keyword>
<dbReference type="AlphaFoldDB" id="A0A3Q0J4G7"/>
<feature type="compositionally biased region" description="Basic and acidic residues" evidence="1">
    <location>
        <begin position="222"/>
        <end position="235"/>
    </location>
</feature>
<dbReference type="STRING" id="121845.A0A3Q0J4G7"/>
<organism evidence="3 4">
    <name type="scientific">Diaphorina citri</name>
    <name type="common">Asian citrus psyllid</name>
    <dbReference type="NCBI Taxonomy" id="121845"/>
    <lineage>
        <taxon>Eukaryota</taxon>
        <taxon>Metazoa</taxon>
        <taxon>Ecdysozoa</taxon>
        <taxon>Arthropoda</taxon>
        <taxon>Hexapoda</taxon>
        <taxon>Insecta</taxon>
        <taxon>Pterygota</taxon>
        <taxon>Neoptera</taxon>
        <taxon>Paraneoptera</taxon>
        <taxon>Hemiptera</taxon>
        <taxon>Sternorrhyncha</taxon>
        <taxon>Psylloidea</taxon>
        <taxon>Psyllidae</taxon>
        <taxon>Diaphorininae</taxon>
        <taxon>Diaphorina</taxon>
    </lineage>
</organism>
<feature type="region of interest" description="Disordered" evidence="1">
    <location>
        <begin position="129"/>
        <end position="240"/>
    </location>
</feature>
<evidence type="ECO:0000313" key="4">
    <source>
        <dbReference type="RefSeq" id="XP_026683316.1"/>
    </source>
</evidence>
<feature type="compositionally biased region" description="Basic residues" evidence="1">
    <location>
        <begin position="154"/>
        <end position="172"/>
    </location>
</feature>
<feature type="compositionally biased region" description="Basic and acidic residues" evidence="1">
    <location>
        <begin position="131"/>
        <end position="146"/>
    </location>
</feature>
<evidence type="ECO:0000256" key="1">
    <source>
        <dbReference type="SAM" id="MobiDB-lite"/>
    </source>
</evidence>
<reference evidence="4" key="1">
    <citation type="submission" date="2025-08" db="UniProtKB">
        <authorList>
            <consortium name="RefSeq"/>
        </authorList>
    </citation>
    <scope>IDENTIFICATION</scope>
</reference>
<dbReference type="GeneID" id="113469653"/>
<dbReference type="RefSeq" id="XP_026683316.1">
    <property type="nucleotide sequence ID" value="XM_026827515.1"/>
</dbReference>
<gene>
    <name evidence="4" type="primary">LOC113469653</name>
</gene>
<sequence>MLAYKCGTRIIDHEYENIMRDQNIMSLKQRRDVHDLTFLVKLIQNKIYSPELLGQINFKINSKNTRSVETFNLKNHRTNLEFKGLILTSESPIEKAGSTDNTSTVSEHTLENVDDEMLEASVKQASINTTDAKHAEDKPSDQDVKHTASQLNRMHLRPKIKWSERRRLKREQKKAEGTWTEQKPKKQASKETPQMKGVKTSETVTSQRKAGPSGVGTPGNRPRSEETTPTKDAVKKPRVNSSESLAIKMAVWLEGYPENKLTDEDANNLQEKMLDFIRPLENGNGPQFNNCRQESGVLVMTCVNQATQKWLIDCVTKIGKCGEIKLEVGVASKVLNTTKVITRLPKVMKDHPMEKVLQRLEVQNNDIKTEDWRLINTKTESNVKTVVFLINEEELGKLKERGLSLYLGLEKIQFSIIEKKARAGDPGPESTS</sequence>
<proteinExistence type="predicted"/>
<dbReference type="KEGG" id="dci:113469653"/>
<evidence type="ECO:0000259" key="2">
    <source>
        <dbReference type="Pfam" id="PF16012"/>
    </source>
</evidence>
<dbReference type="InterPro" id="IPR031961">
    <property type="entry name" value="DUF4780"/>
</dbReference>
<dbReference type="Pfam" id="PF16012">
    <property type="entry name" value="DUF4780"/>
    <property type="match status" value="1"/>
</dbReference>
<dbReference type="PaxDb" id="121845-A0A3Q0J4G7"/>
<name>A0A3Q0J4G7_DIACI</name>
<accession>A0A3Q0J4G7</accession>
<dbReference type="Proteomes" id="UP000079169">
    <property type="component" value="Unplaced"/>
</dbReference>
<evidence type="ECO:0000313" key="3">
    <source>
        <dbReference type="Proteomes" id="UP000079169"/>
    </source>
</evidence>